<sequence length="149" mass="16420">MLKNLALPILIFVLLGLFGLSLSKDGYSAYRSQSWPAVDGVVTQSDWSHHRGKGCNYGLLFTYNYSVSGNFYAGRNYRFGGECGSDVKQIVSTHPVGSKVHVFYKPDSPDESVVSPGDISGDTWTSLIITPLLMLLCVFLAMISFKARR</sequence>
<evidence type="ECO:0000313" key="4">
    <source>
        <dbReference type="Proteomes" id="UP000237839"/>
    </source>
</evidence>
<name>A0A2S9H019_9BURK</name>
<organism evidence="3 4">
    <name type="scientific">Solimicrobium silvestre</name>
    <dbReference type="NCBI Taxonomy" id="2099400"/>
    <lineage>
        <taxon>Bacteria</taxon>
        <taxon>Pseudomonadati</taxon>
        <taxon>Pseudomonadota</taxon>
        <taxon>Betaproteobacteria</taxon>
        <taxon>Burkholderiales</taxon>
        <taxon>Oxalobacteraceae</taxon>
        <taxon>Solimicrobium</taxon>
    </lineage>
</organism>
<keyword evidence="1" id="KW-1133">Transmembrane helix</keyword>
<feature type="transmembrane region" description="Helical" evidence="1">
    <location>
        <begin position="124"/>
        <end position="145"/>
    </location>
</feature>
<keyword evidence="4" id="KW-1185">Reference proteome</keyword>
<keyword evidence="1" id="KW-0472">Membrane</keyword>
<dbReference type="EMBL" id="PUGF01000008">
    <property type="protein sequence ID" value="PRC93216.1"/>
    <property type="molecule type" value="Genomic_DNA"/>
</dbReference>
<keyword evidence="1" id="KW-0812">Transmembrane</keyword>
<feature type="domain" description="DUF3592" evidence="2">
    <location>
        <begin position="38"/>
        <end position="117"/>
    </location>
</feature>
<dbReference type="Proteomes" id="UP000237839">
    <property type="component" value="Unassembled WGS sequence"/>
</dbReference>
<protein>
    <recommendedName>
        <fullName evidence="2">DUF3592 domain-containing protein</fullName>
    </recommendedName>
</protein>
<dbReference type="Pfam" id="PF12158">
    <property type="entry name" value="DUF3592"/>
    <property type="match status" value="1"/>
</dbReference>
<evidence type="ECO:0000313" key="3">
    <source>
        <dbReference type="EMBL" id="PRC93216.1"/>
    </source>
</evidence>
<proteinExistence type="predicted"/>
<gene>
    <name evidence="3" type="ORF">S2091_1954</name>
</gene>
<accession>A0A2S9H019</accession>
<evidence type="ECO:0000256" key="1">
    <source>
        <dbReference type="SAM" id="Phobius"/>
    </source>
</evidence>
<dbReference type="RefSeq" id="WP_165794960.1">
    <property type="nucleotide sequence ID" value="NZ_PUGF01000008.1"/>
</dbReference>
<evidence type="ECO:0000259" key="2">
    <source>
        <dbReference type="Pfam" id="PF12158"/>
    </source>
</evidence>
<dbReference type="InterPro" id="IPR021994">
    <property type="entry name" value="DUF3592"/>
</dbReference>
<reference evidence="3 4" key="1">
    <citation type="submission" date="2018-02" db="EMBL/GenBank/DDBJ databases">
        <title>Solimicrobium silvestre gen. nov., sp. nov., isolated from alpine forest soil.</title>
        <authorList>
            <person name="Margesin R."/>
            <person name="Albuquerque L."/>
            <person name="Zhang D.-C."/>
            <person name="Froufe H.J.C."/>
            <person name="Severino R."/>
            <person name="Roxo I."/>
            <person name="Egas C."/>
            <person name="Da Costa M.S."/>
        </authorList>
    </citation>
    <scope>NUCLEOTIDE SEQUENCE [LARGE SCALE GENOMIC DNA]</scope>
    <source>
        <strain evidence="3 4">S20-91</strain>
    </source>
</reference>
<dbReference type="AlphaFoldDB" id="A0A2S9H019"/>
<comment type="caution">
    <text evidence="3">The sequence shown here is derived from an EMBL/GenBank/DDBJ whole genome shotgun (WGS) entry which is preliminary data.</text>
</comment>